<evidence type="ECO:0000313" key="1">
    <source>
        <dbReference type="EMBL" id="CRL06734.1"/>
    </source>
</evidence>
<dbReference type="AlphaFoldDB" id="A0A1J1J5I5"/>
<protein>
    <submittedName>
        <fullName evidence="1">CLUMA_CG019745, isoform A</fullName>
    </submittedName>
</protein>
<gene>
    <name evidence="1" type="ORF">CLUMA_CG019745</name>
</gene>
<name>A0A1J1J5I5_9DIPT</name>
<keyword evidence="2" id="KW-1185">Reference proteome</keyword>
<sequence length="69" mass="7882">MTTTPSIIKLFIAFNEIQLSRVLITLRKVSKLSCRLRYGSTTFNIKKDLSMISDKLHPINKVIEGFRGV</sequence>
<proteinExistence type="predicted"/>
<organism evidence="1 2">
    <name type="scientific">Clunio marinus</name>
    <dbReference type="NCBI Taxonomy" id="568069"/>
    <lineage>
        <taxon>Eukaryota</taxon>
        <taxon>Metazoa</taxon>
        <taxon>Ecdysozoa</taxon>
        <taxon>Arthropoda</taxon>
        <taxon>Hexapoda</taxon>
        <taxon>Insecta</taxon>
        <taxon>Pterygota</taxon>
        <taxon>Neoptera</taxon>
        <taxon>Endopterygota</taxon>
        <taxon>Diptera</taxon>
        <taxon>Nematocera</taxon>
        <taxon>Chironomoidea</taxon>
        <taxon>Chironomidae</taxon>
        <taxon>Clunio</taxon>
    </lineage>
</organism>
<dbReference type="Proteomes" id="UP000183832">
    <property type="component" value="Unassembled WGS sequence"/>
</dbReference>
<dbReference type="EMBL" id="CVRI01000067">
    <property type="protein sequence ID" value="CRL06734.1"/>
    <property type="molecule type" value="Genomic_DNA"/>
</dbReference>
<evidence type="ECO:0000313" key="2">
    <source>
        <dbReference type="Proteomes" id="UP000183832"/>
    </source>
</evidence>
<accession>A0A1J1J5I5</accession>
<reference evidence="1 2" key="1">
    <citation type="submission" date="2015-04" db="EMBL/GenBank/DDBJ databases">
        <authorList>
            <person name="Syromyatnikov M.Y."/>
            <person name="Popov V.N."/>
        </authorList>
    </citation>
    <scope>NUCLEOTIDE SEQUENCE [LARGE SCALE GENOMIC DNA]</scope>
</reference>